<organism evidence="1 2">
    <name type="scientific">Deinobacterium chartae</name>
    <dbReference type="NCBI Taxonomy" id="521158"/>
    <lineage>
        <taxon>Bacteria</taxon>
        <taxon>Thermotogati</taxon>
        <taxon>Deinococcota</taxon>
        <taxon>Deinococci</taxon>
        <taxon>Deinococcales</taxon>
        <taxon>Deinococcaceae</taxon>
        <taxon>Deinobacterium</taxon>
    </lineage>
</organism>
<dbReference type="AlphaFoldDB" id="A0A841I3F2"/>
<name>A0A841I3F2_9DEIO</name>
<evidence type="ECO:0000313" key="1">
    <source>
        <dbReference type="EMBL" id="MBB6098950.1"/>
    </source>
</evidence>
<keyword evidence="2" id="KW-1185">Reference proteome</keyword>
<evidence type="ECO:0000313" key="2">
    <source>
        <dbReference type="Proteomes" id="UP000569951"/>
    </source>
</evidence>
<reference evidence="1 2" key="1">
    <citation type="submission" date="2020-08" db="EMBL/GenBank/DDBJ databases">
        <title>Genomic Encyclopedia of Type Strains, Phase IV (KMG-IV): sequencing the most valuable type-strain genomes for metagenomic binning, comparative biology and taxonomic classification.</title>
        <authorList>
            <person name="Goeker M."/>
        </authorList>
    </citation>
    <scope>NUCLEOTIDE SEQUENCE [LARGE SCALE GENOMIC DNA]</scope>
    <source>
        <strain evidence="1 2">DSM 21458</strain>
    </source>
</reference>
<dbReference type="Proteomes" id="UP000569951">
    <property type="component" value="Unassembled WGS sequence"/>
</dbReference>
<sequence length="62" mass="7162">MPRSFFVLWQRPKQRWPRARFFRFLKAARAQSGLIPYAGADEIGYTGAITISSFQEAPCVLR</sequence>
<dbReference type="EMBL" id="JACHHG010000008">
    <property type="protein sequence ID" value="MBB6098950.1"/>
    <property type="molecule type" value="Genomic_DNA"/>
</dbReference>
<proteinExistence type="predicted"/>
<accession>A0A841I3F2</accession>
<protein>
    <submittedName>
        <fullName evidence="1">Uncharacterized protein</fullName>
    </submittedName>
</protein>
<comment type="caution">
    <text evidence="1">The sequence shown here is derived from an EMBL/GenBank/DDBJ whole genome shotgun (WGS) entry which is preliminary data.</text>
</comment>
<gene>
    <name evidence="1" type="ORF">HNR42_002385</name>
</gene>